<evidence type="ECO:0000259" key="6">
    <source>
        <dbReference type="PROSITE" id="PS50023"/>
    </source>
</evidence>
<dbReference type="InterPro" id="IPR001781">
    <property type="entry name" value="Znf_LIM"/>
</dbReference>
<feature type="compositionally biased region" description="Polar residues" evidence="5">
    <location>
        <begin position="55"/>
        <end position="67"/>
    </location>
</feature>
<name>A0A3Q1HQC1_ANATE</name>
<dbReference type="AlphaFoldDB" id="A0A3Q1HQC1"/>
<dbReference type="PANTHER" id="PTHR24206">
    <property type="entry name" value="OS06G0237300 PROTEIN"/>
    <property type="match status" value="1"/>
</dbReference>
<feature type="domain" description="LIM zinc-binding" evidence="6">
    <location>
        <begin position="78"/>
        <end position="138"/>
    </location>
</feature>
<dbReference type="OrthoDB" id="6129702at2759"/>
<reference evidence="7" key="3">
    <citation type="submission" date="2025-09" db="UniProtKB">
        <authorList>
            <consortium name="Ensembl"/>
        </authorList>
    </citation>
    <scope>IDENTIFICATION</scope>
</reference>
<reference evidence="7" key="1">
    <citation type="submission" date="2021-04" db="EMBL/GenBank/DDBJ databases">
        <authorList>
            <consortium name="Wellcome Sanger Institute Data Sharing"/>
        </authorList>
    </citation>
    <scope>NUCLEOTIDE SEQUENCE [LARGE SCALE GENOMIC DNA]</scope>
</reference>
<keyword evidence="1 4" id="KW-0479">Metal-binding</keyword>
<dbReference type="Proteomes" id="UP000265040">
    <property type="component" value="Chromosome 2"/>
</dbReference>
<reference evidence="7" key="2">
    <citation type="submission" date="2025-08" db="UniProtKB">
        <authorList>
            <consortium name="Ensembl"/>
        </authorList>
    </citation>
    <scope>IDENTIFICATION</scope>
</reference>
<dbReference type="GO" id="GO:0046872">
    <property type="term" value="F:metal ion binding"/>
    <property type="evidence" value="ECO:0007669"/>
    <property type="project" value="UniProtKB-KW"/>
</dbReference>
<accession>A0A3Q1HQC1</accession>
<evidence type="ECO:0000256" key="3">
    <source>
        <dbReference type="ARBA" id="ARBA00023038"/>
    </source>
</evidence>
<evidence type="ECO:0000313" key="7">
    <source>
        <dbReference type="Ensembl" id="ENSATEP00000011092.2"/>
    </source>
</evidence>
<dbReference type="GeneTree" id="ENSGT00940000158377"/>
<dbReference type="SUPFAM" id="SSF57716">
    <property type="entry name" value="Glucocorticoid receptor-like (DNA-binding domain)"/>
    <property type="match status" value="2"/>
</dbReference>
<protein>
    <recommendedName>
        <fullName evidence="6">LIM zinc-binding domain-containing protein</fullName>
    </recommendedName>
</protein>
<evidence type="ECO:0000256" key="4">
    <source>
        <dbReference type="PROSITE-ProRule" id="PRU00125"/>
    </source>
</evidence>
<evidence type="ECO:0000256" key="2">
    <source>
        <dbReference type="ARBA" id="ARBA00022833"/>
    </source>
</evidence>
<dbReference type="InParanoid" id="A0A3Q1HQC1"/>
<sequence length="170" mass="18957">MDIEEAIKKALYSVSTLKSDSDIAGLSCLFKESLGTVEESPISGNISKISIGSSRTKSPQAQGSPISKGNAALPVGNEMCSACLKPVYPMEKVTADKYILHKTCFCCKQCKKKLSMYSYAPLHGDFYCIFHYQQLFRIKGNYDEGFGHVQHKDRWLLRNTADMEHDESEA</sequence>
<keyword evidence="8" id="KW-1185">Reference proteome</keyword>
<dbReference type="Gene3D" id="2.10.110.10">
    <property type="entry name" value="Cysteine Rich Protein"/>
    <property type="match status" value="1"/>
</dbReference>
<dbReference type="Pfam" id="PF00412">
    <property type="entry name" value="LIM"/>
    <property type="match status" value="1"/>
</dbReference>
<feature type="region of interest" description="Disordered" evidence="5">
    <location>
        <begin position="48"/>
        <end position="67"/>
    </location>
</feature>
<dbReference type="SMART" id="SM00132">
    <property type="entry name" value="LIM"/>
    <property type="match status" value="1"/>
</dbReference>
<evidence type="ECO:0000256" key="5">
    <source>
        <dbReference type="SAM" id="MobiDB-lite"/>
    </source>
</evidence>
<keyword evidence="2 4" id="KW-0862">Zinc</keyword>
<evidence type="ECO:0000256" key="1">
    <source>
        <dbReference type="ARBA" id="ARBA00022723"/>
    </source>
</evidence>
<dbReference type="STRING" id="64144.ENSATEP00000011092"/>
<proteinExistence type="predicted"/>
<dbReference type="Ensembl" id="ENSATET00000011276.3">
    <property type="protein sequence ID" value="ENSATEP00000011092.2"/>
    <property type="gene ID" value="ENSATEG00000007742.3"/>
</dbReference>
<dbReference type="PROSITE" id="PS50023">
    <property type="entry name" value="LIM_DOMAIN_2"/>
    <property type="match status" value="1"/>
</dbReference>
<evidence type="ECO:0000313" key="8">
    <source>
        <dbReference type="Proteomes" id="UP000265040"/>
    </source>
</evidence>
<organism evidence="7 8">
    <name type="scientific">Anabas testudineus</name>
    <name type="common">Climbing perch</name>
    <name type="synonym">Anthias testudineus</name>
    <dbReference type="NCBI Taxonomy" id="64144"/>
    <lineage>
        <taxon>Eukaryota</taxon>
        <taxon>Metazoa</taxon>
        <taxon>Chordata</taxon>
        <taxon>Craniata</taxon>
        <taxon>Vertebrata</taxon>
        <taxon>Euteleostomi</taxon>
        <taxon>Actinopterygii</taxon>
        <taxon>Neopterygii</taxon>
        <taxon>Teleostei</taxon>
        <taxon>Neoteleostei</taxon>
        <taxon>Acanthomorphata</taxon>
        <taxon>Anabantaria</taxon>
        <taxon>Anabantiformes</taxon>
        <taxon>Anabantoidei</taxon>
        <taxon>Anabantidae</taxon>
        <taxon>Anabas</taxon>
    </lineage>
</organism>
<keyword evidence="3 4" id="KW-0440">LIM domain</keyword>